<dbReference type="InterPro" id="IPR023052">
    <property type="entry name" value="Cell_div_SepF"/>
</dbReference>
<dbReference type="PANTHER" id="PTHR35798">
    <property type="entry name" value="CELL DIVISION PROTEIN SEPF"/>
    <property type="match status" value="1"/>
</dbReference>
<organism evidence="5 6">
    <name type="scientific">Blautia producta</name>
    <dbReference type="NCBI Taxonomy" id="33035"/>
    <lineage>
        <taxon>Bacteria</taxon>
        <taxon>Bacillati</taxon>
        <taxon>Bacillota</taxon>
        <taxon>Clostridia</taxon>
        <taxon>Lachnospirales</taxon>
        <taxon>Lachnospiraceae</taxon>
        <taxon>Blautia</taxon>
    </lineage>
</organism>
<keyword evidence="1 5" id="KW-0132">Cell division</keyword>
<dbReference type="InterPro" id="IPR007561">
    <property type="entry name" value="Cell_div_SepF/SepF-rel"/>
</dbReference>
<evidence type="ECO:0000256" key="1">
    <source>
        <dbReference type="ARBA" id="ARBA00022618"/>
    </source>
</evidence>
<evidence type="ECO:0000256" key="2">
    <source>
        <dbReference type="ARBA" id="ARBA00023210"/>
    </source>
</evidence>
<evidence type="ECO:0000256" key="3">
    <source>
        <dbReference type="ARBA" id="ARBA00023306"/>
    </source>
</evidence>
<keyword evidence="6" id="KW-1185">Reference proteome</keyword>
<evidence type="ECO:0000313" key="6">
    <source>
        <dbReference type="Proteomes" id="UP001325248"/>
    </source>
</evidence>
<accession>A0ABZ0U8F1</accession>
<dbReference type="EMBL" id="CP136422">
    <property type="protein sequence ID" value="WPX72315.1"/>
    <property type="molecule type" value="Genomic_DNA"/>
</dbReference>
<evidence type="ECO:0000256" key="4">
    <source>
        <dbReference type="ARBA" id="ARBA00044936"/>
    </source>
</evidence>
<protein>
    <submittedName>
        <fullName evidence="5">Cell division protein SepF</fullName>
    </submittedName>
</protein>
<dbReference type="InterPro" id="IPR038594">
    <property type="entry name" value="SepF-like_sf"/>
</dbReference>
<dbReference type="Pfam" id="PF04472">
    <property type="entry name" value="SepF"/>
    <property type="match status" value="1"/>
</dbReference>
<keyword evidence="3" id="KW-0131">Cell cycle</keyword>
<reference evidence="5" key="1">
    <citation type="submission" date="2023-10" db="EMBL/GenBank/DDBJ databases">
        <title>Genome sequence of Blautia coccoides DSM 935.</title>
        <authorList>
            <person name="Boeer T."/>
            <person name="Bengelsdorf F.R."/>
            <person name="Daniel R."/>
            <person name="Poehlein A."/>
        </authorList>
    </citation>
    <scope>NUCLEOTIDE SEQUENCE [LARGE SCALE GENOMIC DNA]</scope>
    <source>
        <strain evidence="5">DSM 935</strain>
    </source>
</reference>
<evidence type="ECO:0000313" key="5">
    <source>
        <dbReference type="EMBL" id="WPX72315.1"/>
    </source>
</evidence>
<comment type="function">
    <text evidence="4">Cell division protein that is part of the divisome complex and is recruited early to the Z-ring. Probably stimulates Z-ring formation, perhaps through the cross-linking of FtsZ protofilaments. Its function overlaps with FtsA.</text>
</comment>
<dbReference type="Gene3D" id="3.30.110.150">
    <property type="entry name" value="SepF-like protein"/>
    <property type="match status" value="1"/>
</dbReference>
<dbReference type="GO" id="GO:0051301">
    <property type="term" value="P:cell division"/>
    <property type="evidence" value="ECO:0007669"/>
    <property type="project" value="UniProtKB-KW"/>
</dbReference>
<sequence length="93" mass="10739">MYPKEKKQNSRNKRNSKVLVLTPVVDDKYEIIKHSIYQLVIMNLMKLHGNEKQRVMDFIFGAAYALDLQVVSVAPDIYLVAPKNIYIGEDNNV</sequence>
<keyword evidence="2" id="KW-0717">Septation</keyword>
<dbReference type="Proteomes" id="UP001325248">
    <property type="component" value="Chromosome"/>
</dbReference>
<gene>
    <name evidence="5" type="primary">sepF_1</name>
    <name evidence="5" type="ORF">BLCOC_06510</name>
</gene>
<dbReference type="PANTHER" id="PTHR35798:SF1">
    <property type="entry name" value="CELL DIVISION PROTEIN SEPF"/>
    <property type="match status" value="1"/>
</dbReference>
<proteinExistence type="predicted"/>
<name>A0ABZ0U8F1_9FIRM</name>